<keyword evidence="2" id="KW-0067">ATP-binding</keyword>
<dbReference type="Proteomes" id="UP001589810">
    <property type="component" value="Unassembled WGS sequence"/>
</dbReference>
<dbReference type="InterPro" id="IPR011990">
    <property type="entry name" value="TPR-like_helical_dom_sf"/>
</dbReference>
<protein>
    <submittedName>
        <fullName evidence="4">AAA family ATPase</fullName>
    </submittedName>
</protein>
<dbReference type="InterPro" id="IPR000792">
    <property type="entry name" value="Tscrpt_reg_LuxR_C"/>
</dbReference>
<dbReference type="CDD" id="cd06170">
    <property type="entry name" value="LuxR_C_like"/>
    <property type="match status" value="1"/>
</dbReference>
<name>A0ABV6N820_9PSEU</name>
<evidence type="ECO:0000313" key="4">
    <source>
        <dbReference type="EMBL" id="MFC0548751.1"/>
    </source>
</evidence>
<dbReference type="EMBL" id="JBHLUD010000019">
    <property type="protein sequence ID" value="MFC0548751.1"/>
    <property type="molecule type" value="Genomic_DNA"/>
</dbReference>
<dbReference type="Gene3D" id="1.10.10.10">
    <property type="entry name" value="Winged helix-like DNA-binding domain superfamily/Winged helix DNA-binding domain"/>
    <property type="match status" value="1"/>
</dbReference>
<keyword evidence="5" id="KW-1185">Reference proteome</keyword>
<dbReference type="InterPro" id="IPR027417">
    <property type="entry name" value="P-loop_NTPase"/>
</dbReference>
<gene>
    <name evidence="4" type="ORF">ACFFH7_45090</name>
</gene>
<dbReference type="PROSITE" id="PS50043">
    <property type="entry name" value="HTH_LUXR_2"/>
    <property type="match status" value="1"/>
</dbReference>
<proteinExistence type="predicted"/>
<dbReference type="RefSeq" id="WP_273941835.1">
    <property type="nucleotide sequence ID" value="NZ_CP097263.1"/>
</dbReference>
<dbReference type="InterPro" id="IPR036388">
    <property type="entry name" value="WH-like_DNA-bd_sf"/>
</dbReference>
<accession>A0ABV6N820</accession>
<dbReference type="PANTHER" id="PTHR16305:SF35">
    <property type="entry name" value="TRANSCRIPTIONAL ACTIVATOR DOMAIN"/>
    <property type="match status" value="1"/>
</dbReference>
<dbReference type="InterPro" id="IPR016032">
    <property type="entry name" value="Sig_transdc_resp-reg_C-effctor"/>
</dbReference>
<dbReference type="Pfam" id="PF13191">
    <property type="entry name" value="AAA_16"/>
    <property type="match status" value="1"/>
</dbReference>
<comment type="caution">
    <text evidence="4">The sequence shown here is derived from an EMBL/GenBank/DDBJ whole genome shotgun (WGS) entry which is preliminary data.</text>
</comment>
<feature type="domain" description="HTH luxR-type" evidence="3">
    <location>
        <begin position="851"/>
        <end position="916"/>
    </location>
</feature>
<sequence length="921" mass="98170">MTYVILALVDGQRRGLVGRADDLEALRVYFSEASVQGGALLVLGEPGVGKTALLDAAATAFAEGGARVLRAAGVEFEADISYSGLNQLLFPVHAEFDALPPLHRDALKAALGFGDGSAPDRLLLSNSVLLLLRHTASVRLIVDDAHWLDRASGAVLGFVSRRLIGSDVGLLAAARPGEGVFPERGSMPVYQLAPLDSDASGVLLDAHYPELAPRVRRRLLDEAAGNPLALLELPSALSGPQLAATATLPPVLPLGQRLHAVFLSRVQAVPEATRAALLLAVLDGTGSLAPLRAIGAMDELDAAERARLITVDTNSMSFRHPLIGAAVVAAAASVELRQAHRRLADVLYEHPERRAWHLAEAAVGADEDVAAQLEEAAHSILRRGDAVGAVSALTRAADLSPAREDRSRRLAEAAYLAAEMTGELGSASQLLDRARGAADRAQSLHAAAAAALLVLNGGGEVITAFRLLMGAVQTGDHGYDAANPALVEALHTLVLFCWFMGTPEHWPTVFEAVDQLRPAPPPVLAVCCRTFPDPARTGVAAAADLDALLRRLATESDPTTIIRVGTASVYLDRLADCREPSWRVVRQGREGAGPVRRHLGALMHLCLDGFVSGRWDESWALAEEGLRLCEEHGYHFYRWYFAYVHAALAAARGKFETSRALCDEVVNWAALRGARGAEMFAQQARALAAIGQGDFEAAYRHVTVMNPAGTLASHVPHALWAALDLVEAAVRTNRHVEAAAHVEAMCSARLSELSSRMALLVACASFVVSDDDNVAVSLLEAAVTLPEARQWAFDLARARLLLGERLRRMRLLGRARASLRMALDTFDRLGAEPWSARAAGELRAAGESVAQPGAAALLTPQEREIAELAAGGLTNKQIGERLFLSHRTIGAHLYQIFPKLGITSRAALRDALAELPAREGS</sequence>
<evidence type="ECO:0000259" key="3">
    <source>
        <dbReference type="PROSITE" id="PS50043"/>
    </source>
</evidence>
<dbReference type="SMART" id="SM00421">
    <property type="entry name" value="HTH_LUXR"/>
    <property type="match status" value="1"/>
</dbReference>
<dbReference type="PRINTS" id="PR00038">
    <property type="entry name" value="HTHLUXR"/>
</dbReference>
<evidence type="ECO:0000256" key="2">
    <source>
        <dbReference type="ARBA" id="ARBA00022840"/>
    </source>
</evidence>
<dbReference type="PANTHER" id="PTHR16305">
    <property type="entry name" value="TESTICULAR SOLUBLE ADENYLYL CYCLASE"/>
    <property type="match status" value="1"/>
</dbReference>
<evidence type="ECO:0000313" key="5">
    <source>
        <dbReference type="Proteomes" id="UP001589810"/>
    </source>
</evidence>
<dbReference type="InterPro" id="IPR041664">
    <property type="entry name" value="AAA_16"/>
</dbReference>
<dbReference type="SUPFAM" id="SSF52540">
    <property type="entry name" value="P-loop containing nucleoside triphosphate hydrolases"/>
    <property type="match status" value="1"/>
</dbReference>
<keyword evidence="1" id="KW-0547">Nucleotide-binding</keyword>
<organism evidence="4 5">
    <name type="scientific">Kutzneria chonburiensis</name>
    <dbReference type="NCBI Taxonomy" id="1483604"/>
    <lineage>
        <taxon>Bacteria</taxon>
        <taxon>Bacillati</taxon>
        <taxon>Actinomycetota</taxon>
        <taxon>Actinomycetes</taxon>
        <taxon>Pseudonocardiales</taxon>
        <taxon>Pseudonocardiaceae</taxon>
        <taxon>Kutzneria</taxon>
    </lineage>
</organism>
<evidence type="ECO:0000256" key="1">
    <source>
        <dbReference type="ARBA" id="ARBA00022741"/>
    </source>
</evidence>
<dbReference type="SUPFAM" id="SSF48452">
    <property type="entry name" value="TPR-like"/>
    <property type="match status" value="1"/>
</dbReference>
<dbReference type="SUPFAM" id="SSF46894">
    <property type="entry name" value="C-terminal effector domain of the bipartite response regulators"/>
    <property type="match status" value="1"/>
</dbReference>
<dbReference type="Pfam" id="PF00196">
    <property type="entry name" value="GerE"/>
    <property type="match status" value="1"/>
</dbReference>
<reference evidence="4 5" key="1">
    <citation type="submission" date="2024-09" db="EMBL/GenBank/DDBJ databases">
        <authorList>
            <person name="Sun Q."/>
            <person name="Mori K."/>
        </authorList>
    </citation>
    <scope>NUCLEOTIDE SEQUENCE [LARGE SCALE GENOMIC DNA]</scope>
    <source>
        <strain evidence="4 5">TBRC 1432</strain>
    </source>
</reference>